<organism evidence="2 3">
    <name type="scientific">Eiseniibacteriota bacterium</name>
    <dbReference type="NCBI Taxonomy" id="2212470"/>
    <lineage>
        <taxon>Bacteria</taxon>
        <taxon>Candidatus Eiseniibacteriota</taxon>
    </lineage>
</organism>
<keyword evidence="1" id="KW-0812">Transmembrane</keyword>
<gene>
    <name evidence="2" type="ORF">E6K81_04630</name>
</gene>
<proteinExistence type="predicted"/>
<protein>
    <recommendedName>
        <fullName evidence="4">NfeD family protein</fullName>
    </recommendedName>
</protein>
<feature type="transmembrane region" description="Helical" evidence="1">
    <location>
        <begin position="7"/>
        <end position="40"/>
    </location>
</feature>
<sequence length="105" mass="11043">MEMGWSWGLVIAGALLILVEVAFGGFAGFDLVLIGSAFVVGGGVGLWTQRPAVGLIVAAVLCLFYIAAGRRWVRARLRPKSVPSNADALLGERALVTVRVAEHAP</sequence>
<evidence type="ECO:0000313" key="2">
    <source>
        <dbReference type="EMBL" id="TMQ73409.1"/>
    </source>
</evidence>
<keyword evidence="1" id="KW-1133">Transmembrane helix</keyword>
<feature type="non-terminal residue" evidence="2">
    <location>
        <position position="105"/>
    </location>
</feature>
<reference evidence="2 3" key="1">
    <citation type="journal article" date="2019" name="Nat. Microbiol.">
        <title>Mediterranean grassland soil C-N compound turnover is dependent on rainfall and depth, and is mediated by genomically divergent microorganisms.</title>
        <authorList>
            <person name="Diamond S."/>
            <person name="Andeer P.F."/>
            <person name="Li Z."/>
            <person name="Crits-Christoph A."/>
            <person name="Burstein D."/>
            <person name="Anantharaman K."/>
            <person name="Lane K.R."/>
            <person name="Thomas B.C."/>
            <person name="Pan C."/>
            <person name="Northen T.R."/>
            <person name="Banfield J.F."/>
        </authorList>
    </citation>
    <scope>NUCLEOTIDE SEQUENCE [LARGE SCALE GENOMIC DNA]</scope>
    <source>
        <strain evidence="2">WS_11</strain>
    </source>
</reference>
<evidence type="ECO:0000313" key="3">
    <source>
        <dbReference type="Proteomes" id="UP000319771"/>
    </source>
</evidence>
<dbReference type="EMBL" id="VBPB01000069">
    <property type="protein sequence ID" value="TMQ73409.1"/>
    <property type="molecule type" value="Genomic_DNA"/>
</dbReference>
<evidence type="ECO:0008006" key="4">
    <source>
        <dbReference type="Google" id="ProtNLM"/>
    </source>
</evidence>
<feature type="transmembrane region" description="Helical" evidence="1">
    <location>
        <begin position="52"/>
        <end position="68"/>
    </location>
</feature>
<evidence type="ECO:0000256" key="1">
    <source>
        <dbReference type="SAM" id="Phobius"/>
    </source>
</evidence>
<name>A0A538UCF7_UNCEI</name>
<keyword evidence="1" id="KW-0472">Membrane</keyword>
<accession>A0A538UCF7</accession>
<dbReference type="Proteomes" id="UP000319771">
    <property type="component" value="Unassembled WGS sequence"/>
</dbReference>
<dbReference type="AlphaFoldDB" id="A0A538UCF7"/>
<comment type="caution">
    <text evidence="2">The sequence shown here is derived from an EMBL/GenBank/DDBJ whole genome shotgun (WGS) entry which is preliminary data.</text>
</comment>